<dbReference type="InterPro" id="IPR015421">
    <property type="entry name" value="PyrdxlP-dep_Trfase_major"/>
</dbReference>
<dbReference type="HAMAP" id="MF_01023">
    <property type="entry name" value="HisC_aminotrans_2"/>
    <property type="match status" value="1"/>
</dbReference>
<dbReference type="InterPro" id="IPR015424">
    <property type="entry name" value="PyrdxlP-dep_Trfase"/>
</dbReference>
<dbReference type="InterPro" id="IPR001917">
    <property type="entry name" value="Aminotrans_II_pyridoxalP_BS"/>
</dbReference>
<gene>
    <name evidence="11" type="primary">hisC</name>
    <name evidence="13" type="ORF">C7441_1286</name>
</gene>
<dbReference type="Gene3D" id="3.40.640.10">
    <property type="entry name" value="Type I PLP-dependent aspartate aminotransferase-like (Major domain)"/>
    <property type="match status" value="1"/>
</dbReference>
<evidence type="ECO:0000259" key="12">
    <source>
        <dbReference type="Pfam" id="PF00155"/>
    </source>
</evidence>
<evidence type="ECO:0000256" key="11">
    <source>
        <dbReference type="HAMAP-Rule" id="MF_01023"/>
    </source>
</evidence>
<dbReference type="Proteomes" id="UP000245396">
    <property type="component" value="Unassembled WGS sequence"/>
</dbReference>
<dbReference type="GO" id="GO:0000105">
    <property type="term" value="P:L-histidine biosynthetic process"/>
    <property type="evidence" value="ECO:0007669"/>
    <property type="project" value="UniProtKB-UniRule"/>
</dbReference>
<evidence type="ECO:0000256" key="9">
    <source>
        <dbReference type="ARBA" id="ARBA00023102"/>
    </source>
</evidence>
<dbReference type="NCBIfam" id="TIGR01141">
    <property type="entry name" value="hisC"/>
    <property type="match status" value="1"/>
</dbReference>
<accession>A0A316BPQ0</accession>
<comment type="subunit">
    <text evidence="4 11">Homodimer.</text>
</comment>
<comment type="similarity">
    <text evidence="3 11">Belongs to the class-II pyridoxal-phosphate-dependent aminotransferase family. Histidinol-phosphate aminotransferase subfamily.</text>
</comment>
<dbReference type="CDD" id="cd00609">
    <property type="entry name" value="AAT_like"/>
    <property type="match status" value="1"/>
</dbReference>
<evidence type="ECO:0000256" key="2">
    <source>
        <dbReference type="ARBA" id="ARBA00005011"/>
    </source>
</evidence>
<dbReference type="Gene3D" id="3.90.1150.10">
    <property type="entry name" value="Aspartate Aminotransferase, domain 1"/>
    <property type="match status" value="1"/>
</dbReference>
<dbReference type="InterPro" id="IPR004839">
    <property type="entry name" value="Aminotransferase_I/II_large"/>
</dbReference>
<dbReference type="InterPro" id="IPR005861">
    <property type="entry name" value="HisP_aminotrans"/>
</dbReference>
<dbReference type="PANTHER" id="PTHR43643">
    <property type="entry name" value="HISTIDINOL-PHOSPHATE AMINOTRANSFERASE 2"/>
    <property type="match status" value="1"/>
</dbReference>
<comment type="caution">
    <text evidence="13">The sequence shown here is derived from an EMBL/GenBank/DDBJ whole genome shotgun (WGS) entry which is preliminary data.</text>
</comment>
<proteinExistence type="inferred from homology"/>
<dbReference type="PROSITE" id="PS00599">
    <property type="entry name" value="AA_TRANSFER_CLASS_2"/>
    <property type="match status" value="1"/>
</dbReference>
<keyword evidence="14" id="KW-1185">Reference proteome</keyword>
<dbReference type="UniPathway" id="UPA00031">
    <property type="reaction ID" value="UER00012"/>
</dbReference>
<dbReference type="InterPro" id="IPR015422">
    <property type="entry name" value="PyrdxlP-dep_Trfase_small"/>
</dbReference>
<reference evidence="13 14" key="1">
    <citation type="submission" date="2018-05" db="EMBL/GenBank/DDBJ databases">
        <title>Genomic Encyclopedia of Type Strains, Phase IV (KMG-IV): sequencing the most valuable type-strain genomes for metagenomic binning, comparative biology and taxonomic classification.</title>
        <authorList>
            <person name="Goeker M."/>
        </authorList>
    </citation>
    <scope>NUCLEOTIDE SEQUENCE [LARGE SCALE GENOMIC DNA]</scope>
    <source>
        <strain evidence="13 14">DSM 6986</strain>
    </source>
</reference>
<comment type="cofactor">
    <cofactor evidence="1 11">
        <name>pyridoxal 5'-phosphate</name>
        <dbReference type="ChEBI" id="CHEBI:597326"/>
    </cofactor>
</comment>
<dbReference type="OrthoDB" id="9809616at2"/>
<evidence type="ECO:0000256" key="6">
    <source>
        <dbReference type="ARBA" id="ARBA00022605"/>
    </source>
</evidence>
<evidence type="ECO:0000256" key="4">
    <source>
        <dbReference type="ARBA" id="ARBA00011738"/>
    </source>
</evidence>
<feature type="domain" description="Aminotransferase class I/classII large" evidence="12">
    <location>
        <begin position="36"/>
        <end position="363"/>
    </location>
</feature>
<keyword evidence="6 11" id="KW-0028">Amino-acid biosynthesis</keyword>
<dbReference type="InterPro" id="IPR050106">
    <property type="entry name" value="HistidinolP_aminotransfase"/>
</dbReference>
<dbReference type="SUPFAM" id="SSF53383">
    <property type="entry name" value="PLP-dependent transferases"/>
    <property type="match status" value="1"/>
</dbReference>
<dbReference type="RefSeq" id="WP_109614893.1">
    <property type="nucleotide sequence ID" value="NZ_QGGG01000028.1"/>
</dbReference>
<dbReference type="Pfam" id="PF00155">
    <property type="entry name" value="Aminotran_1_2"/>
    <property type="match status" value="1"/>
</dbReference>
<evidence type="ECO:0000313" key="13">
    <source>
        <dbReference type="EMBL" id="PWJ73174.1"/>
    </source>
</evidence>
<sequence length="367" mass="39388">MTTHSSPLRPELATLAPYNAGLTVDEVARRPGVTRVAKLGSNENPLGPDPAVRQALEAALQRIAVYPDPSGRTLLAKLAARHGTSADRLVLGNGSEDLLAVLARAVLRPGDRVVTLYPSFPLHEDYARLMGAEVTRIGLTPEGRIDVEALVQAVAQPVRLVLFANPMNPAGVWLTPEELDRVLDAVHPEAVTCLDEAYHEYAEGPGYASAGMRLATHGRPLLILRTFSKAWGLAGLRVGYGLTNSAELKRGLDLARTPFNVNLMAQAAAEAALDHPQSVSEAVALVQRERPRMQAAMEALGLRVLPSKGNFLFFDAARPATVLAEALLDKGVIVKPWKQAGYETWLRVSIGTEADNDQFLAALSAAL</sequence>
<dbReference type="EMBL" id="QGGG01000028">
    <property type="protein sequence ID" value="PWJ73174.1"/>
    <property type="molecule type" value="Genomic_DNA"/>
</dbReference>
<dbReference type="GO" id="GO:0030170">
    <property type="term" value="F:pyridoxal phosphate binding"/>
    <property type="evidence" value="ECO:0007669"/>
    <property type="project" value="InterPro"/>
</dbReference>
<protein>
    <recommendedName>
        <fullName evidence="11">Histidinol-phosphate aminotransferase</fullName>
        <ecNumber evidence="11">2.6.1.9</ecNumber>
    </recommendedName>
    <alternativeName>
        <fullName evidence="11">Imidazole acetol-phosphate transaminase</fullName>
    </alternativeName>
</protein>
<dbReference type="AlphaFoldDB" id="A0A316BPQ0"/>
<dbReference type="EC" id="2.6.1.9" evidence="11"/>
<keyword evidence="8 11" id="KW-0663">Pyridoxal phosphate</keyword>
<keyword evidence="7 11" id="KW-0808">Transferase</keyword>
<dbReference type="PANTHER" id="PTHR43643:SF6">
    <property type="entry name" value="HISTIDINOL-PHOSPHATE AMINOTRANSFERASE"/>
    <property type="match status" value="1"/>
</dbReference>
<evidence type="ECO:0000256" key="10">
    <source>
        <dbReference type="ARBA" id="ARBA00047481"/>
    </source>
</evidence>
<feature type="modified residue" description="N6-(pyridoxal phosphate)lysine" evidence="11">
    <location>
        <position position="229"/>
    </location>
</feature>
<dbReference type="GO" id="GO:0004400">
    <property type="term" value="F:histidinol-phosphate transaminase activity"/>
    <property type="evidence" value="ECO:0007669"/>
    <property type="project" value="UniProtKB-UniRule"/>
</dbReference>
<keyword evidence="9 11" id="KW-0368">Histidine biosynthesis</keyword>
<dbReference type="STRING" id="1192868.GCA_000304395_00559"/>
<comment type="pathway">
    <text evidence="2 11">Amino-acid biosynthesis; L-histidine biosynthesis; L-histidine from 5-phospho-alpha-D-ribose 1-diphosphate: step 7/9.</text>
</comment>
<evidence type="ECO:0000256" key="5">
    <source>
        <dbReference type="ARBA" id="ARBA00022576"/>
    </source>
</evidence>
<name>A0A316BPQ0_PSESE</name>
<evidence type="ECO:0000313" key="14">
    <source>
        <dbReference type="Proteomes" id="UP000245396"/>
    </source>
</evidence>
<organism evidence="13 14">
    <name type="scientific">Pseudaminobacter salicylatoxidans</name>
    <dbReference type="NCBI Taxonomy" id="93369"/>
    <lineage>
        <taxon>Bacteria</taxon>
        <taxon>Pseudomonadati</taxon>
        <taxon>Pseudomonadota</taxon>
        <taxon>Alphaproteobacteria</taxon>
        <taxon>Hyphomicrobiales</taxon>
        <taxon>Phyllobacteriaceae</taxon>
        <taxon>Pseudaminobacter</taxon>
    </lineage>
</organism>
<evidence type="ECO:0000256" key="7">
    <source>
        <dbReference type="ARBA" id="ARBA00022679"/>
    </source>
</evidence>
<evidence type="ECO:0000256" key="8">
    <source>
        <dbReference type="ARBA" id="ARBA00022898"/>
    </source>
</evidence>
<keyword evidence="5 11" id="KW-0032">Aminotransferase</keyword>
<evidence type="ECO:0000256" key="3">
    <source>
        <dbReference type="ARBA" id="ARBA00007970"/>
    </source>
</evidence>
<comment type="catalytic activity">
    <reaction evidence="10 11">
        <text>L-histidinol phosphate + 2-oxoglutarate = 3-(imidazol-4-yl)-2-oxopropyl phosphate + L-glutamate</text>
        <dbReference type="Rhea" id="RHEA:23744"/>
        <dbReference type="ChEBI" id="CHEBI:16810"/>
        <dbReference type="ChEBI" id="CHEBI:29985"/>
        <dbReference type="ChEBI" id="CHEBI:57766"/>
        <dbReference type="ChEBI" id="CHEBI:57980"/>
        <dbReference type="EC" id="2.6.1.9"/>
    </reaction>
</comment>
<evidence type="ECO:0000256" key="1">
    <source>
        <dbReference type="ARBA" id="ARBA00001933"/>
    </source>
</evidence>